<organism evidence="1 2">
    <name type="scientific">Rhizophagus irregularis</name>
    <dbReference type="NCBI Taxonomy" id="588596"/>
    <lineage>
        <taxon>Eukaryota</taxon>
        <taxon>Fungi</taxon>
        <taxon>Fungi incertae sedis</taxon>
        <taxon>Mucoromycota</taxon>
        <taxon>Glomeromycotina</taxon>
        <taxon>Glomeromycetes</taxon>
        <taxon>Glomerales</taxon>
        <taxon>Glomeraceae</taxon>
        <taxon>Rhizophagus</taxon>
    </lineage>
</organism>
<evidence type="ECO:0000313" key="2">
    <source>
        <dbReference type="Proteomes" id="UP000233469"/>
    </source>
</evidence>
<dbReference type="Proteomes" id="UP000233469">
    <property type="component" value="Unassembled WGS sequence"/>
</dbReference>
<proteinExistence type="predicted"/>
<gene>
    <name evidence="1" type="ORF">RhiirC2_123563</name>
</gene>
<reference evidence="1 2" key="2">
    <citation type="submission" date="2017-10" db="EMBL/GenBank/DDBJ databases">
        <title>Extensive intraspecific genome diversity in a model arbuscular mycorrhizal fungus.</title>
        <authorList>
            <person name="Chen E.C.H."/>
            <person name="Morin E."/>
            <person name="Baudet D."/>
            <person name="Noel J."/>
            <person name="Ndikumana S."/>
            <person name="Charron P."/>
            <person name="St-Onge C."/>
            <person name="Giorgi J."/>
            <person name="Grigoriev I.V."/>
            <person name="Roux C."/>
            <person name="Martin F.M."/>
            <person name="Corradi N."/>
        </authorList>
    </citation>
    <scope>NUCLEOTIDE SEQUENCE [LARGE SCALE GENOMIC DNA]</scope>
    <source>
        <strain evidence="1 2">C2</strain>
    </source>
</reference>
<protein>
    <submittedName>
        <fullName evidence="1">Uncharacterized protein</fullName>
    </submittedName>
</protein>
<reference evidence="1 2" key="1">
    <citation type="submission" date="2016-04" db="EMBL/GenBank/DDBJ databases">
        <title>Genome analyses suggest a sexual origin of heterokaryosis in a supposedly ancient asexual fungus.</title>
        <authorList>
            <person name="Ropars J."/>
            <person name="Sedzielewska K."/>
            <person name="Noel J."/>
            <person name="Charron P."/>
            <person name="Farinelli L."/>
            <person name="Marton T."/>
            <person name="Kruger M."/>
            <person name="Pelin A."/>
            <person name="Brachmann A."/>
            <person name="Corradi N."/>
        </authorList>
    </citation>
    <scope>NUCLEOTIDE SEQUENCE [LARGE SCALE GENOMIC DNA]</scope>
    <source>
        <strain evidence="1 2">C2</strain>
    </source>
</reference>
<name>A0A2N1MQF6_9GLOM</name>
<dbReference type="AlphaFoldDB" id="A0A2N1MQF6"/>
<dbReference type="EMBL" id="LLXL01001554">
    <property type="protein sequence ID" value="PKK63866.1"/>
    <property type="molecule type" value="Genomic_DNA"/>
</dbReference>
<accession>A0A2N1MQF6</accession>
<evidence type="ECO:0000313" key="1">
    <source>
        <dbReference type="EMBL" id="PKK63866.1"/>
    </source>
</evidence>
<comment type="caution">
    <text evidence="1">The sequence shown here is derived from an EMBL/GenBank/DDBJ whole genome shotgun (WGS) entry which is preliminary data.</text>
</comment>
<sequence>MITGDNHATYSIYLTIKTQSNFTADQIPFVGHLSSVEDLQWNSFINSTISTPLALIRFNNFNSSSFNSLSNFIPRTFKLLLLFSI</sequence>